<dbReference type="GO" id="GO:0009306">
    <property type="term" value="P:protein secretion"/>
    <property type="evidence" value="ECO:0007669"/>
    <property type="project" value="InterPro"/>
</dbReference>
<comment type="caution">
    <text evidence="1">The sequence shown here is derived from an EMBL/GenBank/DDBJ whole genome shotgun (WGS) entry which is preliminary data.</text>
</comment>
<name>N4WV58_9BACI</name>
<dbReference type="EMBL" id="APML01000004">
    <property type="protein sequence ID" value="ENH98255.1"/>
    <property type="molecule type" value="Genomic_DNA"/>
</dbReference>
<proteinExistence type="predicted"/>
<dbReference type="InterPro" id="IPR006135">
    <property type="entry name" value="T3SS_substrate_exporter"/>
</dbReference>
<dbReference type="Proteomes" id="UP000012283">
    <property type="component" value="Unassembled WGS sequence"/>
</dbReference>
<dbReference type="InterPro" id="IPR029025">
    <property type="entry name" value="T3SS_substrate_exporter_C"/>
</dbReference>
<dbReference type="PANTHER" id="PTHR30531">
    <property type="entry name" value="FLAGELLAR BIOSYNTHETIC PROTEIN FLHB"/>
    <property type="match status" value="1"/>
</dbReference>
<dbReference type="GO" id="GO:0005886">
    <property type="term" value="C:plasma membrane"/>
    <property type="evidence" value="ECO:0007669"/>
    <property type="project" value="TreeGrafter"/>
</dbReference>
<dbReference type="eggNOG" id="COG2257">
    <property type="taxonomic scope" value="Bacteria"/>
</dbReference>
<organism evidence="1 2">
    <name type="scientific">Gracilibacillus halophilus YIM-C55.5</name>
    <dbReference type="NCBI Taxonomy" id="1308866"/>
    <lineage>
        <taxon>Bacteria</taxon>
        <taxon>Bacillati</taxon>
        <taxon>Bacillota</taxon>
        <taxon>Bacilli</taxon>
        <taxon>Bacillales</taxon>
        <taxon>Bacillaceae</taxon>
        <taxon>Gracilibacillus</taxon>
    </lineage>
</organism>
<dbReference type="SUPFAM" id="SSF160544">
    <property type="entry name" value="EscU C-terminal domain-like"/>
    <property type="match status" value="1"/>
</dbReference>
<accession>N4WV58</accession>
<dbReference type="OrthoDB" id="5244399at2"/>
<dbReference type="AlphaFoldDB" id="N4WV58"/>
<dbReference type="PANTHER" id="PTHR30531:SF12">
    <property type="entry name" value="FLAGELLAR BIOSYNTHETIC PROTEIN FLHB"/>
    <property type="match status" value="1"/>
</dbReference>
<dbReference type="Pfam" id="PF01312">
    <property type="entry name" value="Bac_export_2"/>
    <property type="match status" value="1"/>
</dbReference>
<evidence type="ECO:0000313" key="1">
    <source>
        <dbReference type="EMBL" id="ENH98255.1"/>
    </source>
</evidence>
<dbReference type="STRING" id="1308866.J416_00879"/>
<dbReference type="RefSeq" id="WP_003462931.1">
    <property type="nucleotide sequence ID" value="NZ_APML01000004.1"/>
</dbReference>
<dbReference type="PATRIC" id="fig|1308866.3.peg.179"/>
<dbReference type="Gene3D" id="3.40.1690.10">
    <property type="entry name" value="secretion proteins EscU"/>
    <property type="match status" value="1"/>
</dbReference>
<protein>
    <submittedName>
        <fullName evidence="1">Type III secretion exporter</fullName>
    </submittedName>
</protein>
<sequence>MTNDQFYRKKAAALHYDQSYDQAPKVTAAGKGYMAESIIEEAKQSNVPIHEDPSLVSILSELNINETIPEELYQVVAEVFAYIYQVDQSVKKDHSTTSHES</sequence>
<keyword evidence="2" id="KW-1185">Reference proteome</keyword>
<evidence type="ECO:0000313" key="2">
    <source>
        <dbReference type="Proteomes" id="UP000012283"/>
    </source>
</evidence>
<gene>
    <name evidence="1" type="ORF">J416_00879</name>
</gene>
<reference evidence="1 2" key="1">
    <citation type="submission" date="2013-03" db="EMBL/GenBank/DDBJ databases">
        <title>Draft genome sequence of Gracibacillus halophilus YIM-C55.5, a moderately halophilic and thermophilic organism from the Xiaochaidamu salt lake.</title>
        <authorList>
            <person name="Sugumar T."/>
            <person name="Polireddy D.R."/>
            <person name="Antony A."/>
            <person name="Madhava Y.R."/>
            <person name="Sivakumar N."/>
        </authorList>
    </citation>
    <scope>NUCLEOTIDE SEQUENCE [LARGE SCALE GENOMIC DNA]</scope>
    <source>
        <strain evidence="1 2">YIM-C55.5</strain>
    </source>
</reference>